<dbReference type="InterPro" id="IPR011610">
    <property type="entry name" value="SAM_mthyl_Trfase_ML2640-like"/>
</dbReference>
<evidence type="ECO:0000256" key="1">
    <source>
        <dbReference type="ARBA" id="ARBA00003907"/>
    </source>
</evidence>
<dbReference type="EC" id="2.1.1.-" evidence="6"/>
<accession>A0ABW1MS27</accession>
<evidence type="ECO:0000313" key="7">
    <source>
        <dbReference type="EMBL" id="MFC6066538.1"/>
    </source>
</evidence>
<dbReference type="Gene3D" id="3.40.50.150">
    <property type="entry name" value="Vaccinia Virus protein VP39"/>
    <property type="match status" value="1"/>
</dbReference>
<comment type="caution">
    <text evidence="7">The sequence shown here is derived from an EMBL/GenBank/DDBJ whole genome shotgun (WGS) entry which is preliminary data.</text>
</comment>
<organism evidence="7 8">
    <name type="scientific">Streptomyces ochraceiscleroticus</name>
    <dbReference type="NCBI Taxonomy" id="47761"/>
    <lineage>
        <taxon>Bacteria</taxon>
        <taxon>Bacillati</taxon>
        <taxon>Actinomycetota</taxon>
        <taxon>Actinomycetes</taxon>
        <taxon>Kitasatosporales</taxon>
        <taxon>Streptomycetaceae</taxon>
        <taxon>Streptomyces</taxon>
    </lineage>
</organism>
<keyword evidence="3 6" id="KW-0489">Methyltransferase</keyword>
<evidence type="ECO:0000256" key="4">
    <source>
        <dbReference type="ARBA" id="ARBA00022679"/>
    </source>
</evidence>
<dbReference type="InterPro" id="IPR007213">
    <property type="entry name" value="Ppm1/Ppm2/Tcmp"/>
</dbReference>
<dbReference type="InterPro" id="IPR029063">
    <property type="entry name" value="SAM-dependent_MTases_sf"/>
</dbReference>
<evidence type="ECO:0000313" key="8">
    <source>
        <dbReference type="Proteomes" id="UP001596139"/>
    </source>
</evidence>
<comment type="function">
    <text evidence="1 6">Exhibits S-adenosyl-L-methionine-dependent methyltransferase activity.</text>
</comment>
<protein>
    <recommendedName>
        <fullName evidence="6">S-adenosyl-L-methionine-dependent methyltransferase</fullName>
        <ecNumber evidence="6">2.1.1.-</ecNumber>
    </recommendedName>
</protein>
<keyword evidence="4" id="KW-0808">Transferase</keyword>
<dbReference type="Pfam" id="PF04072">
    <property type="entry name" value="LCM"/>
    <property type="match status" value="1"/>
</dbReference>
<name>A0ABW1MS27_9ACTN</name>
<dbReference type="RefSeq" id="WP_051862790.1">
    <property type="nucleotide sequence ID" value="NZ_JBHSPX010000008.1"/>
</dbReference>
<dbReference type="PANTHER" id="PTHR43619:SF2">
    <property type="entry name" value="S-ADENOSYL-L-METHIONINE-DEPENDENT METHYLTRANSFERASES SUPERFAMILY PROTEIN"/>
    <property type="match status" value="1"/>
</dbReference>
<dbReference type="GO" id="GO:0008168">
    <property type="term" value="F:methyltransferase activity"/>
    <property type="evidence" value="ECO:0007669"/>
    <property type="project" value="UniProtKB-KW"/>
</dbReference>
<reference evidence="8" key="1">
    <citation type="journal article" date="2019" name="Int. J. Syst. Evol. Microbiol.">
        <title>The Global Catalogue of Microorganisms (GCM) 10K type strain sequencing project: providing services to taxonomists for standard genome sequencing and annotation.</title>
        <authorList>
            <consortium name="The Broad Institute Genomics Platform"/>
            <consortium name="The Broad Institute Genome Sequencing Center for Infectious Disease"/>
            <person name="Wu L."/>
            <person name="Ma J."/>
        </authorList>
    </citation>
    <scope>NUCLEOTIDE SEQUENCE [LARGE SCALE GENOMIC DNA]</scope>
    <source>
        <strain evidence="8">CGMCC 1.15180</strain>
    </source>
</reference>
<keyword evidence="8" id="KW-1185">Reference proteome</keyword>
<proteinExistence type="inferred from homology"/>
<evidence type="ECO:0000256" key="5">
    <source>
        <dbReference type="ARBA" id="ARBA00022691"/>
    </source>
</evidence>
<comment type="similarity">
    <text evidence="2 6">Belongs to the UPF0677 family.</text>
</comment>
<evidence type="ECO:0000256" key="2">
    <source>
        <dbReference type="ARBA" id="ARBA00008138"/>
    </source>
</evidence>
<dbReference type="EMBL" id="JBHSPX010000008">
    <property type="protein sequence ID" value="MFC6066538.1"/>
    <property type="molecule type" value="Genomic_DNA"/>
</dbReference>
<sequence length="288" mass="32008">MEAVSRTAQWTAAARALESERPDRLFNDSYARTVAADIGFELLERYAGAGTVPFLAIRTQYLDRAITRTVAEGGIRQVVFIAAGMDTRFYRLPWPDGVTVYELDRPALLDAKARMLADEPQPAGRTRHPVAVDLTEEWTGALKEAGWQSERPTLWVVEGLLFFLPEDAVRTLLATLADVSAPDSVLAGDVISRAALENPLSRPFLKALADDGNPWLFGTEEPEQLLLDSGWSPREVKQPGDEGADFGRWPYTVPPRSVPRVPRSFLFTCDLRSATRRGTQHTDEEPRS</sequence>
<dbReference type="NCBIfam" id="TIGR00027">
    <property type="entry name" value="mthyl_TIGR00027"/>
    <property type="match status" value="1"/>
</dbReference>
<keyword evidence="5 6" id="KW-0949">S-adenosyl-L-methionine</keyword>
<dbReference type="SUPFAM" id="SSF53335">
    <property type="entry name" value="S-adenosyl-L-methionine-dependent methyltransferases"/>
    <property type="match status" value="1"/>
</dbReference>
<evidence type="ECO:0000256" key="3">
    <source>
        <dbReference type="ARBA" id="ARBA00022603"/>
    </source>
</evidence>
<gene>
    <name evidence="7" type="ORF">ACFP4F_28880</name>
</gene>
<dbReference type="GO" id="GO:0032259">
    <property type="term" value="P:methylation"/>
    <property type="evidence" value="ECO:0007669"/>
    <property type="project" value="UniProtKB-KW"/>
</dbReference>
<dbReference type="Proteomes" id="UP001596139">
    <property type="component" value="Unassembled WGS sequence"/>
</dbReference>
<evidence type="ECO:0000256" key="6">
    <source>
        <dbReference type="RuleBase" id="RU362030"/>
    </source>
</evidence>
<dbReference type="PANTHER" id="PTHR43619">
    <property type="entry name" value="S-ADENOSYL-L-METHIONINE-DEPENDENT METHYLTRANSFERASE YKTD-RELATED"/>
    <property type="match status" value="1"/>
</dbReference>